<keyword evidence="10" id="KW-0967">Endosome</keyword>
<dbReference type="GO" id="GO:0005829">
    <property type="term" value="C:cytosol"/>
    <property type="evidence" value="ECO:0007669"/>
    <property type="project" value="UniProtKB-SubCell"/>
</dbReference>
<keyword evidence="8" id="KW-1003">Cell membrane</keyword>
<evidence type="ECO:0000256" key="1">
    <source>
        <dbReference type="ARBA" id="ARBA00004150"/>
    </source>
</evidence>
<evidence type="ECO:0000256" key="18">
    <source>
        <dbReference type="ARBA" id="ARBA00039463"/>
    </source>
</evidence>
<evidence type="ECO:0000256" key="9">
    <source>
        <dbReference type="ARBA" id="ARBA00022490"/>
    </source>
</evidence>
<evidence type="ECO:0000256" key="17">
    <source>
        <dbReference type="ARBA" id="ARBA00036900"/>
    </source>
</evidence>
<evidence type="ECO:0000256" key="14">
    <source>
        <dbReference type="ARBA" id="ARBA00023136"/>
    </source>
</evidence>
<comment type="catalytic activity">
    <reaction evidence="16">
        <text>N-(9Z-octadecenoyl)-sphing-4-enine-1-phosphate(in) = N-(9Z-octadecenoyl)-sphing-4-enine-1-phosphate(out)</text>
        <dbReference type="Rhea" id="RHEA:45688"/>
        <dbReference type="ChEBI" id="CHEBI:85378"/>
    </reaction>
    <physiologicalReaction direction="left-to-right" evidence="16">
        <dbReference type="Rhea" id="RHEA:45689"/>
    </physiologicalReaction>
</comment>
<dbReference type="SUPFAM" id="SSF110004">
    <property type="entry name" value="Glycolipid transfer protein, GLTP"/>
    <property type="match status" value="1"/>
</dbReference>
<dbReference type="InterPro" id="IPR014830">
    <property type="entry name" value="Glycolipid_transfer_prot_dom"/>
</dbReference>
<evidence type="ECO:0000256" key="11">
    <source>
        <dbReference type="ARBA" id="ARBA00023034"/>
    </source>
</evidence>
<keyword evidence="12" id="KW-0445">Lipid transport</keyword>
<evidence type="ECO:0000256" key="2">
    <source>
        <dbReference type="ARBA" id="ARBA00004413"/>
    </source>
</evidence>
<proteinExistence type="inferred from homology"/>
<evidence type="ECO:0000256" key="19">
    <source>
        <dbReference type="ARBA" id="ARBA00042989"/>
    </source>
</evidence>
<keyword evidence="11" id="KW-0333">Golgi apparatus</keyword>
<dbReference type="GO" id="GO:0005886">
    <property type="term" value="C:plasma membrane"/>
    <property type="evidence" value="ECO:0007669"/>
    <property type="project" value="UniProtKB-SubCell"/>
</dbReference>
<feature type="region of interest" description="Disordered" evidence="20">
    <location>
        <begin position="206"/>
        <end position="231"/>
    </location>
</feature>
<keyword evidence="9" id="KW-0963">Cytoplasm</keyword>
<evidence type="ECO:0000259" key="21">
    <source>
        <dbReference type="Pfam" id="PF08718"/>
    </source>
</evidence>
<evidence type="ECO:0000256" key="13">
    <source>
        <dbReference type="ARBA" id="ARBA00023121"/>
    </source>
</evidence>
<evidence type="ECO:0000256" key="4">
    <source>
        <dbReference type="ARBA" id="ARBA00004509"/>
    </source>
</evidence>
<dbReference type="GO" id="GO:1902388">
    <property type="term" value="F:ceramide 1-phosphate transfer activity"/>
    <property type="evidence" value="ECO:0007669"/>
    <property type="project" value="TreeGrafter"/>
</dbReference>
<protein>
    <recommendedName>
        <fullName evidence="18">Ceramide-1-phosphate transfer protein</fullName>
    </recommendedName>
    <alternativeName>
        <fullName evidence="19">Glycolipid transfer protein domain-containing protein 1</fullName>
    </alternativeName>
</protein>
<comment type="similarity">
    <text evidence="6">Belongs to the GLTP family.</text>
</comment>
<evidence type="ECO:0000313" key="23">
    <source>
        <dbReference type="Proteomes" id="UP000694400"/>
    </source>
</evidence>
<accession>A0A8B9TWX6</accession>
<dbReference type="GO" id="GO:0010008">
    <property type="term" value="C:endosome membrane"/>
    <property type="evidence" value="ECO:0007669"/>
    <property type="project" value="UniProtKB-SubCell"/>
</dbReference>
<feature type="region of interest" description="Disordered" evidence="20">
    <location>
        <begin position="108"/>
        <end position="132"/>
    </location>
</feature>
<evidence type="ECO:0000313" key="22">
    <source>
        <dbReference type="Ensembl" id="ENSAPLP00020026640.1"/>
    </source>
</evidence>
<dbReference type="PANTHER" id="PTHR10219:SF20">
    <property type="entry name" value="CERAMIDE-1-PHOSPHATE TRANSFER PROTEIN"/>
    <property type="match status" value="1"/>
</dbReference>
<comment type="catalytic activity">
    <reaction evidence="17">
        <text>N-(hexadecanoyl)-sphing-4-enine-1-phosphate(in) = N-(hexadecanoyl)-sphing-4-enine-1-phosphate(out)</text>
        <dbReference type="Rhea" id="RHEA:45680"/>
        <dbReference type="ChEBI" id="CHEBI:72963"/>
    </reaction>
    <physiologicalReaction direction="left-to-right" evidence="17">
        <dbReference type="Rhea" id="RHEA:45681"/>
    </physiologicalReaction>
</comment>
<sequence length="231" mass="24396">MAAAAGAFSLREVLSAFQAAVTERREVLLGPYLRGWRGLVRFLNSLGAIFSFISKDAVAKIQIMESYCGGERQEEYPHAAVHGGLRAGQRAGGHPEAVGASRLGLPDPAAPSPGPAVAAAVPGRAEDCPGGLQDVHHLHGLLQRLPGRLPPLGHSQGRHGGLLRAALAQRLPGDHERGHPRGSRRHAGRCLAPHLQRLRDHRGALRPAQAAQPPLTGGGEAAMARPDRRTT</sequence>
<dbReference type="GO" id="GO:1902387">
    <property type="term" value="F:ceramide 1-phosphate binding"/>
    <property type="evidence" value="ECO:0007669"/>
    <property type="project" value="TreeGrafter"/>
</dbReference>
<reference evidence="22" key="3">
    <citation type="submission" date="2025-09" db="UniProtKB">
        <authorList>
            <consortium name="Ensembl"/>
        </authorList>
    </citation>
    <scope>IDENTIFICATION</scope>
</reference>
<reference evidence="22" key="2">
    <citation type="submission" date="2025-08" db="UniProtKB">
        <authorList>
            <consortium name="Ensembl"/>
        </authorList>
    </citation>
    <scope>IDENTIFICATION</scope>
</reference>
<evidence type="ECO:0000256" key="7">
    <source>
        <dbReference type="ARBA" id="ARBA00022448"/>
    </source>
</evidence>
<evidence type="ECO:0000256" key="5">
    <source>
        <dbReference type="ARBA" id="ARBA00004514"/>
    </source>
</evidence>
<dbReference type="Gene3D" id="1.10.3520.10">
    <property type="entry name" value="Glycolipid transfer protein"/>
    <property type="match status" value="1"/>
</dbReference>
<name>A0A8B9TWX6_ANAPL</name>
<dbReference type="Proteomes" id="UP000694400">
    <property type="component" value="Chromosome 21"/>
</dbReference>
<evidence type="ECO:0000256" key="3">
    <source>
        <dbReference type="ARBA" id="ARBA00004481"/>
    </source>
</evidence>
<dbReference type="GO" id="GO:0005794">
    <property type="term" value="C:Golgi apparatus"/>
    <property type="evidence" value="ECO:0007669"/>
    <property type="project" value="UniProtKB-SubCell"/>
</dbReference>
<keyword evidence="7" id="KW-0813">Transport</keyword>
<comment type="subcellular location">
    <subcellularLocation>
        <location evidence="2">Cell membrane</location>
        <topology evidence="2">Peripheral membrane protein</topology>
        <orientation evidence="2">Cytoplasmic side</orientation>
    </subcellularLocation>
    <subcellularLocation>
        <location evidence="5">Cytoplasm</location>
        <location evidence="5">Cytosol</location>
    </subcellularLocation>
    <subcellularLocation>
        <location evidence="3">Endosome membrane</location>
        <topology evidence="3">Peripheral membrane protein</topology>
    </subcellularLocation>
    <subcellularLocation>
        <location evidence="1">Golgi apparatus</location>
        <location evidence="1">trans-Golgi network membrane</location>
        <topology evidence="1">Peripheral membrane protein</topology>
    </subcellularLocation>
    <subcellularLocation>
        <location evidence="4">Nucleus outer membrane</location>
        <topology evidence="4">Peripheral membrane protein</topology>
    </subcellularLocation>
</comment>
<feature type="domain" description="Glycolipid transfer protein" evidence="21">
    <location>
        <begin position="29"/>
        <end position="71"/>
    </location>
</feature>
<keyword evidence="14" id="KW-0472">Membrane</keyword>
<evidence type="ECO:0000256" key="20">
    <source>
        <dbReference type="SAM" id="MobiDB-lite"/>
    </source>
</evidence>
<dbReference type="Pfam" id="PF08718">
    <property type="entry name" value="GLTP"/>
    <property type="match status" value="1"/>
</dbReference>
<keyword evidence="15" id="KW-0539">Nucleus</keyword>
<dbReference type="InterPro" id="IPR036497">
    <property type="entry name" value="GLTP_sf"/>
</dbReference>
<organism evidence="22 23">
    <name type="scientific">Anas platyrhynchos</name>
    <name type="common">Mallard</name>
    <name type="synonym">Anas boschas</name>
    <dbReference type="NCBI Taxonomy" id="8839"/>
    <lineage>
        <taxon>Eukaryota</taxon>
        <taxon>Metazoa</taxon>
        <taxon>Chordata</taxon>
        <taxon>Craniata</taxon>
        <taxon>Vertebrata</taxon>
        <taxon>Euteleostomi</taxon>
        <taxon>Archelosauria</taxon>
        <taxon>Archosauria</taxon>
        <taxon>Dinosauria</taxon>
        <taxon>Saurischia</taxon>
        <taxon>Theropoda</taxon>
        <taxon>Coelurosauria</taxon>
        <taxon>Aves</taxon>
        <taxon>Neognathae</taxon>
        <taxon>Galloanserae</taxon>
        <taxon>Anseriformes</taxon>
        <taxon>Anatidae</taxon>
        <taxon>Anatinae</taxon>
        <taxon>Anas</taxon>
    </lineage>
</organism>
<dbReference type="GO" id="GO:0005640">
    <property type="term" value="C:nuclear outer membrane"/>
    <property type="evidence" value="ECO:0007669"/>
    <property type="project" value="UniProtKB-SubCell"/>
</dbReference>
<dbReference type="Ensembl" id="ENSAPLT00020028687.1">
    <property type="protein sequence ID" value="ENSAPLP00020026640.1"/>
    <property type="gene ID" value="ENSAPLG00020018138.1"/>
</dbReference>
<evidence type="ECO:0000256" key="8">
    <source>
        <dbReference type="ARBA" id="ARBA00022475"/>
    </source>
</evidence>
<evidence type="ECO:0000256" key="16">
    <source>
        <dbReference type="ARBA" id="ARBA00036393"/>
    </source>
</evidence>
<dbReference type="PANTHER" id="PTHR10219">
    <property type="entry name" value="GLYCOLIPID TRANSFER PROTEIN-RELATED"/>
    <property type="match status" value="1"/>
</dbReference>
<evidence type="ECO:0000256" key="10">
    <source>
        <dbReference type="ARBA" id="ARBA00022753"/>
    </source>
</evidence>
<dbReference type="AlphaFoldDB" id="A0A8B9TWX6"/>
<reference evidence="22" key="1">
    <citation type="submission" date="2019-08" db="EMBL/GenBank/DDBJ databases">
        <title>Three high-quality genomes provides insights into domestication of ducks.</title>
        <authorList>
            <person name="Hou Z.C."/>
            <person name="Zhu F."/>
            <person name="Yin Z.T."/>
            <person name="Zhang F."/>
        </authorList>
    </citation>
    <scope>NUCLEOTIDE SEQUENCE [LARGE SCALE GENOMIC DNA]</scope>
</reference>
<keyword evidence="13" id="KW-0446">Lipid-binding</keyword>
<evidence type="ECO:0000256" key="12">
    <source>
        <dbReference type="ARBA" id="ARBA00023055"/>
    </source>
</evidence>
<evidence type="ECO:0000256" key="15">
    <source>
        <dbReference type="ARBA" id="ARBA00023242"/>
    </source>
</evidence>
<evidence type="ECO:0000256" key="6">
    <source>
        <dbReference type="ARBA" id="ARBA00007148"/>
    </source>
</evidence>